<gene>
    <name evidence="1" type="ORF">MRB53_010395</name>
</gene>
<accession>A0ACC2LS18</accession>
<protein>
    <submittedName>
        <fullName evidence="1">Uncharacterized protein</fullName>
    </submittedName>
</protein>
<dbReference type="EMBL" id="CM056811">
    <property type="protein sequence ID" value="KAJ8636128.1"/>
    <property type="molecule type" value="Genomic_DNA"/>
</dbReference>
<comment type="caution">
    <text evidence="1">The sequence shown here is derived from an EMBL/GenBank/DDBJ whole genome shotgun (WGS) entry which is preliminary data.</text>
</comment>
<evidence type="ECO:0000313" key="2">
    <source>
        <dbReference type="Proteomes" id="UP001234297"/>
    </source>
</evidence>
<name>A0ACC2LS18_PERAE</name>
<dbReference type="Proteomes" id="UP001234297">
    <property type="component" value="Chromosome 3"/>
</dbReference>
<proteinExistence type="predicted"/>
<keyword evidence="2" id="KW-1185">Reference proteome</keyword>
<reference evidence="1 2" key="1">
    <citation type="journal article" date="2022" name="Hortic Res">
        <title>A haplotype resolved chromosomal level avocado genome allows analysis of novel avocado genes.</title>
        <authorList>
            <person name="Nath O."/>
            <person name="Fletcher S.J."/>
            <person name="Hayward A."/>
            <person name="Shaw L.M."/>
            <person name="Masouleh A.K."/>
            <person name="Furtado A."/>
            <person name="Henry R.J."/>
            <person name="Mitter N."/>
        </authorList>
    </citation>
    <scope>NUCLEOTIDE SEQUENCE [LARGE SCALE GENOMIC DNA]</scope>
    <source>
        <strain evidence="2">cv. Hass</strain>
    </source>
</reference>
<evidence type="ECO:0000313" key="1">
    <source>
        <dbReference type="EMBL" id="KAJ8636128.1"/>
    </source>
</evidence>
<sequence length="179" mass="20013">MLLLLVFLVHLVILPALASQVVYGSSSGQPNSSIYSTAQMIPGFSTVPQSLDLIPEEMDSTSAQFLSLINKDAREAEIQGVIAEVPEIILKCVSRDEAALAWHRRTSPSEFIVPFDQYMESIKANHYIGMRFKMIFEGEEVEHSFTGTIVGIEDVDPVRWIGSKWRCLKVVFSKIPLIL</sequence>
<organism evidence="1 2">
    <name type="scientific">Persea americana</name>
    <name type="common">Avocado</name>
    <dbReference type="NCBI Taxonomy" id="3435"/>
    <lineage>
        <taxon>Eukaryota</taxon>
        <taxon>Viridiplantae</taxon>
        <taxon>Streptophyta</taxon>
        <taxon>Embryophyta</taxon>
        <taxon>Tracheophyta</taxon>
        <taxon>Spermatophyta</taxon>
        <taxon>Magnoliopsida</taxon>
        <taxon>Magnoliidae</taxon>
        <taxon>Laurales</taxon>
        <taxon>Lauraceae</taxon>
        <taxon>Persea</taxon>
    </lineage>
</organism>